<dbReference type="AlphaFoldDB" id="A0A3M8SXK9"/>
<evidence type="ECO:0000313" key="4">
    <source>
        <dbReference type="Proteomes" id="UP000267049"/>
    </source>
</evidence>
<organism evidence="3 4">
    <name type="scientific">Montanilutibacter psychrotolerans</name>
    <dbReference type="NCBI Taxonomy" id="1327343"/>
    <lineage>
        <taxon>Bacteria</taxon>
        <taxon>Pseudomonadati</taxon>
        <taxon>Pseudomonadota</taxon>
        <taxon>Gammaproteobacteria</taxon>
        <taxon>Lysobacterales</taxon>
        <taxon>Lysobacteraceae</taxon>
        <taxon>Montanilutibacter</taxon>
    </lineage>
</organism>
<dbReference type="Gene3D" id="3.30.700.10">
    <property type="entry name" value="Glycoprotein, Type 4 Pilin"/>
    <property type="match status" value="1"/>
</dbReference>
<dbReference type="EMBL" id="RIBS01000002">
    <property type="protein sequence ID" value="RNF85415.1"/>
    <property type="molecule type" value="Genomic_DNA"/>
</dbReference>
<dbReference type="Proteomes" id="UP000267049">
    <property type="component" value="Unassembled WGS sequence"/>
</dbReference>
<evidence type="ECO:0000259" key="2">
    <source>
        <dbReference type="Pfam" id="PF08334"/>
    </source>
</evidence>
<gene>
    <name evidence="3" type="ORF">EER27_06565</name>
</gene>
<reference evidence="3 4" key="1">
    <citation type="submission" date="2018-11" db="EMBL/GenBank/DDBJ databases">
        <title>Lysobacter cryohumiis sp. nov., isolated from soil in the Tianshan Mountains, Xinjiang, China.</title>
        <authorList>
            <person name="Luo Y."/>
            <person name="Sheng H."/>
        </authorList>
    </citation>
    <scope>NUCLEOTIDE SEQUENCE [LARGE SCALE GENOMIC DNA]</scope>
    <source>
        <strain evidence="3 4">ZS60</strain>
    </source>
</reference>
<dbReference type="Pfam" id="PF08334">
    <property type="entry name" value="T2SSG"/>
    <property type="match status" value="1"/>
</dbReference>
<feature type="domain" description="Type II secretion system protein GspG C-terminal" evidence="2">
    <location>
        <begin position="44"/>
        <end position="129"/>
    </location>
</feature>
<keyword evidence="1" id="KW-1133">Transmembrane helix</keyword>
<comment type="caution">
    <text evidence="3">The sequence shown here is derived from an EMBL/GenBank/DDBJ whole genome shotgun (WGS) entry which is preliminary data.</text>
</comment>
<accession>A0A3M8SXK9</accession>
<dbReference type="SUPFAM" id="SSF54523">
    <property type="entry name" value="Pili subunits"/>
    <property type="match status" value="1"/>
</dbReference>
<sequence length="137" mass="14995">MARFLGIAVIRRILAISVVIAAIVAWVSLRVVGSIHDSPNHLSHRARAQLEILGAKIEQFREHTGTVPNDLRELTVPGKMGPYARSADLLDPWNASFYYRPLNNGSGFVLFTLGSDGRLGGRQDARDVAYKGLADGR</sequence>
<dbReference type="OrthoDB" id="9795612at2"/>
<keyword evidence="1" id="KW-0812">Transmembrane</keyword>
<evidence type="ECO:0000256" key="1">
    <source>
        <dbReference type="SAM" id="Phobius"/>
    </source>
</evidence>
<keyword evidence="4" id="KW-1185">Reference proteome</keyword>
<dbReference type="InterPro" id="IPR013545">
    <property type="entry name" value="T2SS_protein-GspG_C"/>
</dbReference>
<keyword evidence="1" id="KW-0472">Membrane</keyword>
<feature type="transmembrane region" description="Helical" evidence="1">
    <location>
        <begin position="12"/>
        <end position="29"/>
    </location>
</feature>
<name>A0A3M8SXK9_9GAMM</name>
<protein>
    <recommendedName>
        <fullName evidence="2">Type II secretion system protein GspG C-terminal domain-containing protein</fullName>
    </recommendedName>
</protein>
<evidence type="ECO:0000313" key="3">
    <source>
        <dbReference type="EMBL" id="RNF85415.1"/>
    </source>
</evidence>
<dbReference type="InterPro" id="IPR045584">
    <property type="entry name" value="Pilin-like"/>
</dbReference>
<proteinExistence type="predicted"/>